<accession>A0A8J3ZIZ2</accession>
<sequence>MRSSVSSAASARRIAVNQTVEGAGEHVQTAAQMALDTETIDGYLGYLNDGLYVARAFDCA</sequence>
<dbReference type="InterPro" id="IPR005506">
    <property type="entry name" value="DUF312_ALF"/>
</dbReference>
<keyword evidence="2" id="KW-1185">Reference proteome</keyword>
<name>A0A8J3ZIZ2_9ACTN</name>
<protein>
    <submittedName>
        <fullName evidence="1">Uncharacterized protein</fullName>
    </submittedName>
</protein>
<dbReference type="Proteomes" id="UP000612585">
    <property type="component" value="Unassembled WGS sequence"/>
</dbReference>
<evidence type="ECO:0000313" key="1">
    <source>
        <dbReference type="EMBL" id="GIJ62288.1"/>
    </source>
</evidence>
<gene>
    <name evidence="1" type="ORF">Vau01_098040</name>
</gene>
<organism evidence="1 2">
    <name type="scientific">Virgisporangium aurantiacum</name>
    <dbReference type="NCBI Taxonomy" id="175570"/>
    <lineage>
        <taxon>Bacteria</taxon>
        <taxon>Bacillati</taxon>
        <taxon>Actinomycetota</taxon>
        <taxon>Actinomycetes</taxon>
        <taxon>Micromonosporales</taxon>
        <taxon>Micromonosporaceae</taxon>
        <taxon>Virgisporangium</taxon>
    </lineage>
</organism>
<evidence type="ECO:0000313" key="2">
    <source>
        <dbReference type="Proteomes" id="UP000612585"/>
    </source>
</evidence>
<dbReference type="EMBL" id="BOPG01000076">
    <property type="protein sequence ID" value="GIJ62288.1"/>
    <property type="molecule type" value="Genomic_DNA"/>
</dbReference>
<reference evidence="1" key="1">
    <citation type="submission" date="2021-01" db="EMBL/GenBank/DDBJ databases">
        <title>Whole genome shotgun sequence of Virgisporangium aurantiacum NBRC 16421.</title>
        <authorList>
            <person name="Komaki H."/>
            <person name="Tamura T."/>
        </authorList>
    </citation>
    <scope>NUCLEOTIDE SEQUENCE</scope>
    <source>
        <strain evidence="1">NBRC 16421</strain>
    </source>
</reference>
<proteinExistence type="predicted"/>
<dbReference type="AlphaFoldDB" id="A0A8J3ZIZ2"/>
<comment type="caution">
    <text evidence="1">The sequence shown here is derived from an EMBL/GenBank/DDBJ whole genome shotgun (WGS) entry which is preliminary data.</text>
</comment>
<dbReference type="Pfam" id="PF03752">
    <property type="entry name" value="ALF"/>
    <property type="match status" value="1"/>
</dbReference>